<evidence type="ECO:0000256" key="1">
    <source>
        <dbReference type="ARBA" id="ARBA00001231"/>
    </source>
</evidence>
<feature type="domain" description="Glycoside hydrolase family 20 catalytic" evidence="7">
    <location>
        <begin position="161"/>
        <end position="266"/>
    </location>
</feature>
<dbReference type="Pfam" id="PF00728">
    <property type="entry name" value="Glyco_hydro_20"/>
    <property type="match status" value="1"/>
</dbReference>
<evidence type="ECO:0000259" key="8">
    <source>
        <dbReference type="Pfam" id="PF02838"/>
    </source>
</evidence>
<sequence>MKKLFLVLIHALFLISFSTKSNGQNTSFEVNYTAEELHAAPVKLIPFPQQVVWGSKAISFSDFKVLADNILDDSIISELDRICNEFGIEQSKRSKTTIVFVTDKELPQEGYVLDVEKNKITIKASDDAGVFYALQTIRQLISGSNGKSKIQLCEIKDWPVFPVRGYMVDVGRNFQGLELLKEQLDVMASYKLNTFHWHLTDRPAWRIESKAYPELTQAENHRPGRDPGEFYTYEEIRALILYAKDKQIQVIPEIDMPGHSDSFVAATGLKMESPEGMKILEEVLNEFFEEVPKELCPIIHIGSDEVRIDNPEEFITKMVGICEANGREVIIWNPGLPANDKVIRQTWKPDHIEEKTYKEIDSWNNYINNGDPFVHISKLFFKPIGKGSTNKVQGGILCMWHDVNLDNEGDFIKFNPVYPSVLTYAWKTWTHDVKKTSKEYLTEIPLSGTLEHAYFQAFEKYLMHHKEKYFSSKPFQYVEQSQNQWKLIKLTDSLSVDMNILRDKFGQEDRYKRANGNTIYIKDRFKLGGYYPDAKPGETCYVITYIYSDKIKTIPVWIGFETPFRANRIYGGIPDQGEWDAHGGNVWINGENLPAPEWENPGWKPSKTSGWGSPEDQEIPWRDEELYWTRKPVKLLLKKGWNEILIKVPGTNDYQNWMFTFAPLDSEDGKISLSPDKNNTK</sequence>
<evidence type="ECO:0000259" key="7">
    <source>
        <dbReference type="Pfam" id="PF00728"/>
    </source>
</evidence>
<keyword evidence="6" id="KW-0732">Signal</keyword>
<dbReference type="PANTHER" id="PTHR22600">
    <property type="entry name" value="BETA-HEXOSAMINIDASE"/>
    <property type="match status" value="1"/>
</dbReference>
<dbReference type="PRINTS" id="PR00738">
    <property type="entry name" value="GLHYDRLASE20"/>
</dbReference>
<reference evidence="9 10" key="1">
    <citation type="journal article" date="2018" name="Int. J. Syst. Evol. Microbiol.">
        <title>Zhouia spongiae sp. nov., isolated from a marine sponge.</title>
        <authorList>
            <person name="Zhuang L."/>
            <person name="Lin B."/>
            <person name="Qin F."/>
            <person name="Luo L."/>
        </authorList>
    </citation>
    <scope>NUCLEOTIDE SEQUENCE [LARGE SCALE GENOMIC DNA]</scope>
    <source>
        <strain evidence="9 10">HN-Y44</strain>
    </source>
</reference>
<dbReference type="RefSeq" id="WP_242936151.1">
    <property type="nucleotide sequence ID" value="NZ_CP094326.1"/>
</dbReference>
<feature type="domain" description="Beta-hexosaminidase bacterial type N-terminal" evidence="8">
    <location>
        <begin position="43"/>
        <end position="158"/>
    </location>
</feature>
<evidence type="ECO:0000256" key="2">
    <source>
        <dbReference type="ARBA" id="ARBA00006285"/>
    </source>
</evidence>
<dbReference type="InterPro" id="IPR017853">
    <property type="entry name" value="GH"/>
</dbReference>
<dbReference type="InterPro" id="IPR015883">
    <property type="entry name" value="Glyco_hydro_20_cat"/>
</dbReference>
<protein>
    <recommendedName>
        <fullName evidence="3">beta-N-acetylhexosaminidase</fullName>
        <ecNumber evidence="3">3.2.1.52</ecNumber>
    </recommendedName>
</protein>
<evidence type="ECO:0000313" key="9">
    <source>
        <dbReference type="EMBL" id="UNY97740.1"/>
    </source>
</evidence>
<organism evidence="9 10">
    <name type="scientific">Zhouia spongiae</name>
    <dbReference type="NCBI Taxonomy" id="2202721"/>
    <lineage>
        <taxon>Bacteria</taxon>
        <taxon>Pseudomonadati</taxon>
        <taxon>Bacteroidota</taxon>
        <taxon>Flavobacteriia</taxon>
        <taxon>Flavobacteriales</taxon>
        <taxon>Flavobacteriaceae</taxon>
        <taxon>Zhouia</taxon>
    </lineage>
</organism>
<dbReference type="SUPFAM" id="SSF55545">
    <property type="entry name" value="beta-N-acetylhexosaminidase-like domain"/>
    <property type="match status" value="1"/>
</dbReference>
<keyword evidence="4" id="KW-0378">Hydrolase</keyword>
<dbReference type="InterPro" id="IPR025705">
    <property type="entry name" value="Beta_hexosaminidase_sua/sub"/>
</dbReference>
<keyword evidence="10" id="KW-1185">Reference proteome</keyword>
<dbReference type="Gene3D" id="3.20.20.80">
    <property type="entry name" value="Glycosidases"/>
    <property type="match status" value="1"/>
</dbReference>
<dbReference type="EC" id="3.2.1.52" evidence="3"/>
<dbReference type="PANTHER" id="PTHR22600:SF57">
    <property type="entry name" value="BETA-N-ACETYLHEXOSAMINIDASE"/>
    <property type="match status" value="1"/>
</dbReference>
<dbReference type="SUPFAM" id="SSF51445">
    <property type="entry name" value="(Trans)glycosidases"/>
    <property type="match status" value="1"/>
</dbReference>
<evidence type="ECO:0000256" key="6">
    <source>
        <dbReference type="SAM" id="SignalP"/>
    </source>
</evidence>
<feature type="signal peptide" evidence="6">
    <location>
        <begin position="1"/>
        <end position="23"/>
    </location>
</feature>
<evidence type="ECO:0000256" key="3">
    <source>
        <dbReference type="ARBA" id="ARBA00012663"/>
    </source>
</evidence>
<accession>A0ABY3YIR8</accession>
<comment type="similarity">
    <text evidence="2">Belongs to the glycosyl hydrolase 20 family.</text>
</comment>
<comment type="catalytic activity">
    <reaction evidence="1">
        <text>Hydrolysis of terminal non-reducing N-acetyl-D-hexosamine residues in N-acetyl-beta-D-hexosaminides.</text>
        <dbReference type="EC" id="3.2.1.52"/>
    </reaction>
</comment>
<proteinExistence type="inferred from homology"/>
<feature type="chain" id="PRO_5045346043" description="beta-N-acetylhexosaminidase" evidence="6">
    <location>
        <begin position="24"/>
        <end position="681"/>
    </location>
</feature>
<evidence type="ECO:0000313" key="10">
    <source>
        <dbReference type="Proteomes" id="UP000829476"/>
    </source>
</evidence>
<gene>
    <name evidence="9" type="ORF">MQE36_11660</name>
</gene>
<name>A0ABY3YIR8_9FLAO</name>
<evidence type="ECO:0000256" key="4">
    <source>
        <dbReference type="ARBA" id="ARBA00022801"/>
    </source>
</evidence>
<dbReference type="Proteomes" id="UP000829476">
    <property type="component" value="Chromosome"/>
</dbReference>
<dbReference type="InterPro" id="IPR015882">
    <property type="entry name" value="HEX_bac_N"/>
</dbReference>
<dbReference type="Pfam" id="PF02838">
    <property type="entry name" value="Glyco_hydro_20b"/>
    <property type="match status" value="1"/>
</dbReference>
<keyword evidence="5" id="KW-0326">Glycosidase</keyword>
<dbReference type="Gene3D" id="3.30.379.10">
    <property type="entry name" value="Chitobiase/beta-hexosaminidase domain 2-like"/>
    <property type="match status" value="1"/>
</dbReference>
<evidence type="ECO:0000256" key="5">
    <source>
        <dbReference type="ARBA" id="ARBA00023295"/>
    </source>
</evidence>
<dbReference type="EMBL" id="CP094326">
    <property type="protein sequence ID" value="UNY97740.1"/>
    <property type="molecule type" value="Genomic_DNA"/>
</dbReference>
<dbReference type="InterPro" id="IPR029018">
    <property type="entry name" value="Hex-like_dom2"/>
</dbReference>